<evidence type="ECO:0000256" key="3">
    <source>
        <dbReference type="ARBA" id="ARBA00014066"/>
    </source>
</evidence>
<sequence>MQRNNPSQPGSAGGSRMPPPMQWQGAPLSPPGQPAQQQGPAFSPQSGQTGQMWTDPNNPAVVYYEGFEAGARFSDVAPPRIPPPPPGCPPNPAQQAQMAGQNVVVTQRKEGFLQGGGSGGVDTSCSLQ</sequence>
<reference evidence="12" key="1">
    <citation type="journal article" date="2018" name="PLoS Negl. Trop. Dis.">
        <title>Sialome diversity of ticks revealed by RNAseq of single tick salivary glands.</title>
        <authorList>
            <person name="Perner J."/>
            <person name="Kropackova S."/>
            <person name="Kopacek P."/>
            <person name="Ribeiro J.M."/>
        </authorList>
    </citation>
    <scope>NUCLEOTIDE SEQUENCE</scope>
    <source>
        <strain evidence="12">Siblings of single egg batch collected in Ceske Budejovice</strain>
        <tissue evidence="12">Salivary glands</tissue>
    </source>
</reference>
<organism evidence="12">
    <name type="scientific">Ixodes ricinus</name>
    <name type="common">Common tick</name>
    <name type="synonym">Acarus ricinus</name>
    <dbReference type="NCBI Taxonomy" id="34613"/>
    <lineage>
        <taxon>Eukaryota</taxon>
        <taxon>Metazoa</taxon>
        <taxon>Ecdysozoa</taxon>
        <taxon>Arthropoda</taxon>
        <taxon>Chelicerata</taxon>
        <taxon>Arachnida</taxon>
        <taxon>Acari</taxon>
        <taxon>Parasitiformes</taxon>
        <taxon>Ixodida</taxon>
        <taxon>Ixodoidea</taxon>
        <taxon>Ixodidae</taxon>
        <taxon>Ixodinae</taxon>
        <taxon>Ixodes</taxon>
    </lineage>
</organism>
<evidence type="ECO:0000256" key="4">
    <source>
        <dbReference type="ARBA" id="ARBA00022490"/>
    </source>
</evidence>
<name>A0A147BIS5_IXORI</name>
<keyword evidence="5" id="KW-0597">Phosphoprotein</keyword>
<dbReference type="Pfam" id="PF11029">
    <property type="entry name" value="DAZAP2"/>
    <property type="match status" value="1"/>
</dbReference>
<feature type="compositionally biased region" description="Low complexity" evidence="11">
    <location>
        <begin position="34"/>
        <end position="48"/>
    </location>
</feature>
<dbReference type="EMBL" id="GEGO01004711">
    <property type="protein sequence ID" value="JAR90693.1"/>
    <property type="molecule type" value="Transcribed_RNA"/>
</dbReference>
<comment type="function">
    <text evidence="10">In unstressed cells, promotes SIAH1-mediated polyubiquitination and degradation of the serine/threonine-protein kinase HIPK2, probably by acting as a loading factor that potentiates complex formation between HIPK2 and ubiquitin ligase SIAH1. In response to DNA damage, localizes to the nucleus following phosphorylation by HIPK2 and modulates the expression of a subset of TP53/p53 target genes by binding to TP53 at target gene promoters. This limits the expression of a number of cell death-mediating TP53 target genes, reducing DNA damage-induced cell death. Enhances the binding of transcription factor TCF7L2/TCF4, a Wnt signaling pathway effector, to the promoters of target genes. Plays a role in stress granule formation.</text>
</comment>
<comment type="subcellular location">
    <subcellularLocation>
        <location evidence="1">Cytoplasm</location>
        <location evidence="1">Stress granule</location>
    </subcellularLocation>
    <subcellularLocation>
        <location evidence="2">Nucleus speckle</location>
    </subcellularLocation>
</comment>
<dbReference type="PANTHER" id="PTHR31638:SF3">
    <property type="entry name" value="DAZ-ASSOCIATED PROTEIN 2"/>
    <property type="match status" value="1"/>
</dbReference>
<dbReference type="PANTHER" id="PTHR31638">
    <property type="entry name" value="DAZ-ASSOCIATED PROTEIN 2"/>
    <property type="match status" value="1"/>
</dbReference>
<evidence type="ECO:0000256" key="9">
    <source>
        <dbReference type="ARBA" id="ARBA00034352"/>
    </source>
</evidence>
<proteinExistence type="predicted"/>
<evidence type="ECO:0000256" key="11">
    <source>
        <dbReference type="SAM" id="MobiDB-lite"/>
    </source>
</evidence>
<evidence type="ECO:0000256" key="2">
    <source>
        <dbReference type="ARBA" id="ARBA00004324"/>
    </source>
</evidence>
<protein>
    <recommendedName>
        <fullName evidence="3">DAZ-associated protein 2</fullName>
    </recommendedName>
    <alternativeName>
        <fullName evidence="8">Deleted in azoospermia-associated protein 2</fullName>
    </alternativeName>
    <alternativeName>
        <fullName evidence="9">Proline-rich transcript in brain protein</fullName>
    </alternativeName>
</protein>
<feature type="compositionally biased region" description="Polar residues" evidence="11">
    <location>
        <begin position="1"/>
        <end position="10"/>
    </location>
</feature>
<feature type="region of interest" description="Disordered" evidence="11">
    <location>
        <begin position="74"/>
        <end position="102"/>
    </location>
</feature>
<accession>A0A147BIS5</accession>
<evidence type="ECO:0000313" key="12">
    <source>
        <dbReference type="EMBL" id="JAR90693.1"/>
    </source>
</evidence>
<feature type="compositionally biased region" description="Polar residues" evidence="11">
    <location>
        <begin position="93"/>
        <end position="102"/>
    </location>
</feature>
<keyword evidence="7" id="KW-0539">Nucleus</keyword>
<evidence type="ECO:0000256" key="8">
    <source>
        <dbReference type="ARBA" id="ARBA00032174"/>
    </source>
</evidence>
<dbReference type="AlphaFoldDB" id="A0A147BIS5"/>
<dbReference type="InterPro" id="IPR022730">
    <property type="entry name" value="DAZ_assoc-2"/>
</dbReference>
<evidence type="ECO:0000256" key="10">
    <source>
        <dbReference type="ARBA" id="ARBA00045449"/>
    </source>
</evidence>
<keyword evidence="4" id="KW-0963">Cytoplasm</keyword>
<evidence type="ECO:0000256" key="7">
    <source>
        <dbReference type="ARBA" id="ARBA00023242"/>
    </source>
</evidence>
<dbReference type="GO" id="GO:0016607">
    <property type="term" value="C:nuclear speck"/>
    <property type="evidence" value="ECO:0007669"/>
    <property type="project" value="UniProtKB-SubCell"/>
</dbReference>
<evidence type="ECO:0000256" key="5">
    <source>
        <dbReference type="ARBA" id="ARBA00022553"/>
    </source>
</evidence>
<feature type="region of interest" description="Disordered" evidence="11">
    <location>
        <begin position="1"/>
        <end position="58"/>
    </location>
</feature>
<evidence type="ECO:0000256" key="6">
    <source>
        <dbReference type="ARBA" id="ARBA00022843"/>
    </source>
</evidence>
<evidence type="ECO:0000256" key="1">
    <source>
        <dbReference type="ARBA" id="ARBA00004210"/>
    </source>
</evidence>
<feature type="compositionally biased region" description="Pro residues" evidence="11">
    <location>
        <begin position="79"/>
        <end position="92"/>
    </location>
</feature>
<keyword evidence="6" id="KW-0832">Ubl conjugation</keyword>
<dbReference type="GO" id="GO:0010494">
    <property type="term" value="C:cytoplasmic stress granule"/>
    <property type="evidence" value="ECO:0007669"/>
    <property type="project" value="UniProtKB-SubCell"/>
</dbReference>